<dbReference type="Gene3D" id="1.20.1070.10">
    <property type="entry name" value="Rhodopsin 7-helix transmembrane proteins"/>
    <property type="match status" value="1"/>
</dbReference>
<evidence type="ECO:0000256" key="10">
    <source>
        <dbReference type="RuleBase" id="RU363047"/>
    </source>
</evidence>
<keyword evidence="8 9" id="KW-0807">Transducer</keyword>
<keyword evidence="13" id="KW-1185">Reference proteome</keyword>
<keyword evidence="5 10" id="KW-0552">Olfaction</keyword>
<feature type="transmembrane region" description="Helical" evidence="10">
    <location>
        <begin position="101"/>
        <end position="119"/>
    </location>
</feature>
<dbReference type="GO" id="GO:0004984">
    <property type="term" value="F:olfactory receptor activity"/>
    <property type="evidence" value="ECO:0007669"/>
    <property type="project" value="InterPro"/>
</dbReference>
<dbReference type="FunFam" id="1.20.1070.10:FF:000001">
    <property type="entry name" value="Olfactory receptor"/>
    <property type="match status" value="1"/>
</dbReference>
<evidence type="ECO:0000256" key="7">
    <source>
        <dbReference type="ARBA" id="ARBA00023136"/>
    </source>
</evidence>
<keyword evidence="7 10" id="KW-0472">Membrane</keyword>
<keyword evidence="9" id="KW-0675">Receptor</keyword>
<feature type="transmembrane region" description="Helical" evidence="10">
    <location>
        <begin position="239"/>
        <end position="259"/>
    </location>
</feature>
<proteinExistence type="inferred from homology"/>
<dbReference type="PROSITE" id="PS50262">
    <property type="entry name" value="G_PROTEIN_RECEP_F1_2"/>
    <property type="match status" value="1"/>
</dbReference>
<organism evidence="12 13">
    <name type="scientific">Eleutherodactylus coqui</name>
    <name type="common">Puerto Rican coqui</name>
    <dbReference type="NCBI Taxonomy" id="57060"/>
    <lineage>
        <taxon>Eukaryota</taxon>
        <taxon>Metazoa</taxon>
        <taxon>Chordata</taxon>
        <taxon>Craniata</taxon>
        <taxon>Vertebrata</taxon>
        <taxon>Euteleostomi</taxon>
        <taxon>Amphibia</taxon>
        <taxon>Batrachia</taxon>
        <taxon>Anura</taxon>
        <taxon>Neobatrachia</taxon>
        <taxon>Hyloidea</taxon>
        <taxon>Eleutherodactylidae</taxon>
        <taxon>Eleutherodactylinae</taxon>
        <taxon>Eleutherodactylus</taxon>
        <taxon>Eleutherodactylus</taxon>
    </lineage>
</organism>
<dbReference type="CDD" id="cd13954">
    <property type="entry name" value="7tmA_OR"/>
    <property type="match status" value="1"/>
</dbReference>
<dbReference type="EMBL" id="WNTK01001638">
    <property type="protein sequence ID" value="KAG9467071.1"/>
    <property type="molecule type" value="Genomic_DNA"/>
</dbReference>
<feature type="transmembrane region" description="Helical" evidence="10">
    <location>
        <begin position="279"/>
        <end position="295"/>
    </location>
</feature>
<dbReference type="InterPro" id="IPR017452">
    <property type="entry name" value="GPCR_Rhodpsn_7TM"/>
</dbReference>
<comment type="subcellular location">
    <subcellularLocation>
        <location evidence="1 10">Cell membrane</location>
        <topology evidence="1 10">Multi-pass membrane protein</topology>
    </subcellularLocation>
</comment>
<evidence type="ECO:0000256" key="1">
    <source>
        <dbReference type="ARBA" id="ARBA00004651"/>
    </source>
</evidence>
<dbReference type="GO" id="GO:0004930">
    <property type="term" value="F:G protein-coupled receptor activity"/>
    <property type="evidence" value="ECO:0007669"/>
    <property type="project" value="UniProtKB-KW"/>
</dbReference>
<dbReference type="OrthoDB" id="5964498at2759"/>
<dbReference type="PRINTS" id="PR00245">
    <property type="entry name" value="OLFACTORYR"/>
</dbReference>
<comment type="caution">
    <text evidence="12">The sequence shown here is derived from an EMBL/GenBank/DDBJ whole genome shotgun (WGS) entry which is preliminary data.</text>
</comment>
<evidence type="ECO:0000256" key="3">
    <source>
        <dbReference type="ARBA" id="ARBA00022606"/>
    </source>
</evidence>
<keyword evidence="3 10" id="KW-0716">Sensory transduction</keyword>
<dbReference type="PROSITE" id="PS00237">
    <property type="entry name" value="G_PROTEIN_RECEP_F1_1"/>
    <property type="match status" value="1"/>
</dbReference>
<feature type="domain" description="G-protein coupled receptors family 1 profile" evidence="11">
    <location>
        <begin position="40"/>
        <end position="293"/>
    </location>
</feature>
<keyword evidence="6 10" id="KW-1133">Transmembrane helix</keyword>
<evidence type="ECO:0000259" key="11">
    <source>
        <dbReference type="PROSITE" id="PS50262"/>
    </source>
</evidence>
<dbReference type="PANTHER" id="PTHR26453">
    <property type="entry name" value="OLFACTORY RECEPTOR"/>
    <property type="match status" value="1"/>
</dbReference>
<feature type="transmembrane region" description="Helical" evidence="10">
    <location>
        <begin position="24"/>
        <end position="47"/>
    </location>
</feature>
<keyword evidence="9" id="KW-0297">G-protein coupled receptor</keyword>
<evidence type="ECO:0000313" key="12">
    <source>
        <dbReference type="EMBL" id="KAG9467071.1"/>
    </source>
</evidence>
<feature type="transmembrane region" description="Helical" evidence="10">
    <location>
        <begin position="196"/>
        <end position="218"/>
    </location>
</feature>
<gene>
    <name evidence="12" type="ORF">GDO78_015668</name>
</gene>
<feature type="transmembrane region" description="Helical" evidence="10">
    <location>
        <begin position="59"/>
        <end position="81"/>
    </location>
</feature>
<evidence type="ECO:0000256" key="9">
    <source>
        <dbReference type="RuleBase" id="RU000688"/>
    </source>
</evidence>
<sequence length="316" mass="35793">MELNLTVSPRFILLGLSTDPQLKVIFFLIVLMMYLMTISGNLVLIIIVRINPALHSPMYFFLTNLAIIDICFSSSVVPVLLRNTLAKDKSISFLGCATQMYVSLALGGAECLLLAVMAYDRYAAICRPLHYNIIMNKTLCFCLAVGSLSIELIDALVQVSFTFQLSFCNCLNINNFVCEVPAFIRMSCGDTFVVELYQYITVAIIVMCAFFLILISYARIISSILKISSSQGRQKSFSTCTSHLTVVSLYYGTLLFVYLQPQRKHYCHYSNETDMVLPILYTTVTPMLNPFIYSVRNKDVKSTFINLLKRKQNYRN</sequence>
<evidence type="ECO:0000256" key="6">
    <source>
        <dbReference type="ARBA" id="ARBA00022989"/>
    </source>
</evidence>
<feature type="transmembrane region" description="Helical" evidence="10">
    <location>
        <begin position="139"/>
        <end position="157"/>
    </location>
</feature>
<keyword evidence="4 9" id="KW-0812">Transmembrane</keyword>
<dbReference type="Pfam" id="PF13853">
    <property type="entry name" value="7tm_4"/>
    <property type="match status" value="1"/>
</dbReference>
<name>A0A8J6EDH2_ELECQ</name>
<dbReference type="SUPFAM" id="SSF81321">
    <property type="entry name" value="Family A G protein-coupled receptor-like"/>
    <property type="match status" value="1"/>
</dbReference>
<evidence type="ECO:0000256" key="4">
    <source>
        <dbReference type="ARBA" id="ARBA00022692"/>
    </source>
</evidence>
<dbReference type="GO" id="GO:0005886">
    <property type="term" value="C:plasma membrane"/>
    <property type="evidence" value="ECO:0007669"/>
    <property type="project" value="UniProtKB-SubCell"/>
</dbReference>
<comment type="similarity">
    <text evidence="9">Belongs to the G-protein coupled receptor 1 family.</text>
</comment>
<dbReference type="Proteomes" id="UP000770717">
    <property type="component" value="Unassembled WGS sequence"/>
</dbReference>
<dbReference type="InterPro" id="IPR000725">
    <property type="entry name" value="Olfact_rcpt"/>
</dbReference>
<protein>
    <recommendedName>
        <fullName evidence="10">Olfactory receptor</fullName>
    </recommendedName>
</protein>
<evidence type="ECO:0000256" key="8">
    <source>
        <dbReference type="ARBA" id="ARBA00023224"/>
    </source>
</evidence>
<evidence type="ECO:0000256" key="2">
    <source>
        <dbReference type="ARBA" id="ARBA00022475"/>
    </source>
</evidence>
<reference evidence="12" key="1">
    <citation type="thesis" date="2020" institute="ProQuest LLC" country="789 East Eisenhower Parkway, Ann Arbor, MI, USA">
        <title>Comparative Genomics and Chromosome Evolution.</title>
        <authorList>
            <person name="Mudd A.B."/>
        </authorList>
    </citation>
    <scope>NUCLEOTIDE SEQUENCE</scope>
    <source>
        <strain evidence="12">HN-11 Male</strain>
        <tissue evidence="12">Kidney and liver</tissue>
    </source>
</reference>
<evidence type="ECO:0000313" key="13">
    <source>
        <dbReference type="Proteomes" id="UP000770717"/>
    </source>
</evidence>
<dbReference type="PRINTS" id="PR00237">
    <property type="entry name" value="GPCRRHODOPSN"/>
</dbReference>
<dbReference type="AlphaFoldDB" id="A0A8J6EDH2"/>
<dbReference type="InterPro" id="IPR000276">
    <property type="entry name" value="GPCR_Rhodpsn"/>
</dbReference>
<accession>A0A8J6EDH2</accession>
<keyword evidence="2 10" id="KW-1003">Cell membrane</keyword>
<evidence type="ECO:0000256" key="5">
    <source>
        <dbReference type="ARBA" id="ARBA00022725"/>
    </source>
</evidence>